<evidence type="ECO:0000313" key="3">
    <source>
        <dbReference type="EMBL" id="MEN9062902.1"/>
    </source>
</evidence>
<sequence>MPNKSLAALLCTVLGAGLATGTTAGPLKTEAGAMTAEPVVEGLEMPRAFGFLPDGTVLVTEKDGRLLAVRDGERQEIGGLPKVRDEAQGGLLDLLVPRDFAEDRLLYMTYSKRQGFRGSGTAVYRARLSEDGTRLQDGETIFEIARGSGGGYHFGSRLVEAPDGALFVTIGDRGEGDLAQDLSMHNGSVLRITPEGATPEGNPFAGQDGALAEIWSYGHRNPQGAALDLNGDLWAVEHGAQGGDEVNRIEPGTNYGWPVISYGKNYDGTPIGEGTEAEGMAQPVHYWDPSIAPSGMTFYDGSVGDWRGNAFIGSLKYNYISRLAGEPLAEVERLENDDTLRVRDVRQGPDGALWFLSEGNGALYRITAAPGG</sequence>
<dbReference type="PANTHER" id="PTHR19328">
    <property type="entry name" value="HEDGEHOG-INTERACTING PROTEIN"/>
    <property type="match status" value="1"/>
</dbReference>
<feature type="domain" description="Glucose/Sorbosone dehydrogenase" evidence="2">
    <location>
        <begin position="43"/>
        <end position="365"/>
    </location>
</feature>
<dbReference type="AlphaFoldDB" id="A0AAW9SJS0"/>
<dbReference type="EC" id="1.1.5.-" evidence="3"/>
<evidence type="ECO:0000256" key="1">
    <source>
        <dbReference type="SAM" id="SignalP"/>
    </source>
</evidence>
<name>A0AAW9SJS0_9RHOB</name>
<protein>
    <submittedName>
        <fullName evidence="3">PQQ-dependent sugar dehydrogenase</fullName>
        <ecNumber evidence="3">1.1.5.-</ecNumber>
    </submittedName>
</protein>
<accession>A0AAW9SJS0</accession>
<reference evidence="3 4" key="1">
    <citation type="submission" date="2024-05" db="EMBL/GenBank/DDBJ databases">
        <title>Genome sequence of Ponticoccus litoralis KCCM 90028.</title>
        <authorList>
            <person name="Kim J.M."/>
            <person name="Lee J.K."/>
            <person name="Choi B.J."/>
            <person name="Bayburt H."/>
            <person name="Baek J.H."/>
            <person name="Jeon C.O."/>
        </authorList>
    </citation>
    <scope>NUCLEOTIDE SEQUENCE [LARGE SCALE GENOMIC DNA]</scope>
    <source>
        <strain evidence="3 4">KCCM 90028</strain>
    </source>
</reference>
<organism evidence="3 4">
    <name type="scientific">Ponticoccus litoralis</name>
    <dbReference type="NCBI Taxonomy" id="422297"/>
    <lineage>
        <taxon>Bacteria</taxon>
        <taxon>Pseudomonadati</taxon>
        <taxon>Pseudomonadota</taxon>
        <taxon>Alphaproteobacteria</taxon>
        <taxon>Rhodobacterales</taxon>
        <taxon>Roseobacteraceae</taxon>
        <taxon>Ponticoccus</taxon>
    </lineage>
</organism>
<gene>
    <name evidence="3" type="ORF">ABFB10_19870</name>
</gene>
<dbReference type="EMBL" id="JBDNCH010000002">
    <property type="protein sequence ID" value="MEN9062902.1"/>
    <property type="molecule type" value="Genomic_DNA"/>
</dbReference>
<keyword evidence="3" id="KW-0560">Oxidoreductase</keyword>
<keyword evidence="1" id="KW-0732">Signal</keyword>
<dbReference type="Gene3D" id="2.120.10.30">
    <property type="entry name" value="TolB, C-terminal domain"/>
    <property type="match status" value="1"/>
</dbReference>
<feature type="chain" id="PRO_5043488655" evidence="1">
    <location>
        <begin position="25"/>
        <end position="372"/>
    </location>
</feature>
<proteinExistence type="predicted"/>
<dbReference type="PANTHER" id="PTHR19328:SF75">
    <property type="entry name" value="ALDOSE SUGAR DEHYDROGENASE YLII"/>
    <property type="match status" value="1"/>
</dbReference>
<dbReference type="GO" id="GO:0016491">
    <property type="term" value="F:oxidoreductase activity"/>
    <property type="evidence" value="ECO:0007669"/>
    <property type="project" value="UniProtKB-KW"/>
</dbReference>
<dbReference type="InterPro" id="IPR011041">
    <property type="entry name" value="Quinoprot_gluc/sorb_DH_b-prop"/>
</dbReference>
<evidence type="ECO:0000313" key="4">
    <source>
        <dbReference type="Proteomes" id="UP001428774"/>
    </source>
</evidence>
<keyword evidence="4" id="KW-1185">Reference proteome</keyword>
<feature type="signal peptide" evidence="1">
    <location>
        <begin position="1"/>
        <end position="24"/>
    </location>
</feature>
<evidence type="ECO:0000259" key="2">
    <source>
        <dbReference type="Pfam" id="PF07995"/>
    </source>
</evidence>
<comment type="caution">
    <text evidence="3">The sequence shown here is derived from an EMBL/GenBank/DDBJ whole genome shotgun (WGS) entry which is preliminary data.</text>
</comment>
<dbReference type="InterPro" id="IPR011042">
    <property type="entry name" value="6-blade_b-propeller_TolB-like"/>
</dbReference>
<dbReference type="Proteomes" id="UP001428774">
    <property type="component" value="Unassembled WGS sequence"/>
</dbReference>
<dbReference type="RefSeq" id="WP_347167833.1">
    <property type="nucleotide sequence ID" value="NZ_JBDNCH010000002.1"/>
</dbReference>
<dbReference type="InterPro" id="IPR012938">
    <property type="entry name" value="Glc/Sorbosone_DH"/>
</dbReference>
<dbReference type="SUPFAM" id="SSF50952">
    <property type="entry name" value="Soluble quinoprotein glucose dehydrogenase"/>
    <property type="match status" value="1"/>
</dbReference>
<dbReference type="Pfam" id="PF07995">
    <property type="entry name" value="GSDH"/>
    <property type="match status" value="1"/>
</dbReference>